<evidence type="ECO:0000256" key="1">
    <source>
        <dbReference type="ARBA" id="ARBA00010456"/>
    </source>
</evidence>
<evidence type="ECO:0000256" key="3">
    <source>
        <dbReference type="ARBA" id="ARBA00021980"/>
    </source>
</evidence>
<dbReference type="PANTHER" id="PTHR43691:SF11">
    <property type="entry name" value="FI09636P-RELATED"/>
    <property type="match status" value="1"/>
</dbReference>
<reference evidence="8 10" key="1">
    <citation type="journal article" date="2016" name="Genome Announc.">
        <title>Complete Genome Sequence of the Amino Acid-Fermenting Clostridium propionicum X2 (DSM 1682).</title>
        <authorList>
            <person name="Poehlein A."/>
            <person name="Schlien K."/>
            <person name="Chowdhury N.P."/>
            <person name="Gottschalk G."/>
            <person name="Buckel W."/>
            <person name="Daniel R."/>
        </authorList>
    </citation>
    <scope>NUCLEOTIDE SEQUENCE [LARGE SCALE GENOMIC DNA]</scope>
    <source>
        <strain evidence="8 10">X2</strain>
    </source>
</reference>
<name>A0A0X1U844_ANAPI</name>
<dbReference type="EC" id="2.4.2.3" evidence="2"/>
<evidence type="ECO:0000256" key="2">
    <source>
        <dbReference type="ARBA" id="ARBA00011888"/>
    </source>
</evidence>
<dbReference type="EMBL" id="FQUA01000004">
    <property type="protein sequence ID" value="SHE63560.1"/>
    <property type="molecule type" value="Genomic_DNA"/>
</dbReference>
<dbReference type="EMBL" id="CP014223">
    <property type="protein sequence ID" value="AMJ41101.1"/>
    <property type="molecule type" value="Genomic_DNA"/>
</dbReference>
<dbReference type="Pfam" id="PF01048">
    <property type="entry name" value="PNP_UDP_1"/>
    <property type="match status" value="1"/>
</dbReference>
<protein>
    <recommendedName>
        <fullName evidence="3">Uridine phosphorylase</fullName>
        <ecNumber evidence="2">2.4.2.3</ecNumber>
    </recommendedName>
</protein>
<dbReference type="RefSeq" id="WP_066049749.1">
    <property type="nucleotide sequence ID" value="NZ_CP014223.1"/>
</dbReference>
<keyword evidence="4 8" id="KW-0328">Glycosyltransferase</keyword>
<dbReference type="AlphaFoldDB" id="A0A0X1U844"/>
<organism evidence="9 11">
    <name type="scientific">Anaerotignum propionicum DSM 1682</name>
    <dbReference type="NCBI Taxonomy" id="991789"/>
    <lineage>
        <taxon>Bacteria</taxon>
        <taxon>Bacillati</taxon>
        <taxon>Bacillota</taxon>
        <taxon>Clostridia</taxon>
        <taxon>Lachnospirales</taxon>
        <taxon>Anaerotignaceae</taxon>
        <taxon>Anaerotignum</taxon>
    </lineage>
</organism>
<keyword evidence="5 8" id="KW-0808">Transferase</keyword>
<dbReference type="Proteomes" id="UP000184204">
    <property type="component" value="Unassembled WGS sequence"/>
</dbReference>
<evidence type="ECO:0000256" key="5">
    <source>
        <dbReference type="ARBA" id="ARBA00022679"/>
    </source>
</evidence>
<sequence>MPNVQPHIQLDDTLEVKYALLPGDPARLDRISPFLENVMELKFNREYRSLIGTYKGIKILAISTGIGGASAGIAVEELHNIGVEALIRIGSCGSLQPKVKMGDIILVSGAVRDDGASKTYVDAMFPAVPDIDLLFACVESAKEKNIPFHTGIARSHDSFYTDDEDAIDAFWSKKGVLGCDMETAAIFTIGHLRGVKTASILNNVVEYQGDTLDSIVNYVDGESLSMQGEKNEILVALEAFVKLEKGLS</sequence>
<evidence type="ECO:0000256" key="4">
    <source>
        <dbReference type="ARBA" id="ARBA00022676"/>
    </source>
</evidence>
<dbReference type="OrthoDB" id="9782889at2"/>
<dbReference type="CDD" id="cd17767">
    <property type="entry name" value="UP_EcUdp-like"/>
    <property type="match status" value="1"/>
</dbReference>
<dbReference type="PANTHER" id="PTHR43691">
    <property type="entry name" value="URIDINE PHOSPHORYLASE"/>
    <property type="match status" value="1"/>
</dbReference>
<reference evidence="9" key="4">
    <citation type="submission" date="2016-11" db="EMBL/GenBank/DDBJ databases">
        <authorList>
            <person name="Varghese N."/>
            <person name="Submissions S."/>
        </authorList>
    </citation>
    <scope>NUCLEOTIDE SEQUENCE</scope>
    <source>
        <strain evidence="9">DSM 1682</strain>
    </source>
</reference>
<keyword evidence="10" id="KW-1185">Reference proteome</keyword>
<dbReference type="InterPro" id="IPR000845">
    <property type="entry name" value="Nucleoside_phosphorylase_d"/>
</dbReference>
<gene>
    <name evidence="8" type="primary">udp</name>
    <name evidence="8" type="ORF">CPRO_15080</name>
    <name evidence="9" type="ORF">SAMN02745151_01319</name>
</gene>
<reference evidence="10" key="2">
    <citation type="submission" date="2016-01" db="EMBL/GenBank/DDBJ databases">
        <authorList>
            <person name="Poehlein A."/>
            <person name="Schlien K."/>
            <person name="Gottschalk G."/>
            <person name="Buckel W."/>
            <person name="Daniel R."/>
        </authorList>
    </citation>
    <scope>NUCLEOTIDE SEQUENCE [LARGE SCALE GENOMIC DNA]</scope>
    <source>
        <strain evidence="10">X2</strain>
    </source>
</reference>
<comment type="catalytic activity">
    <reaction evidence="6">
        <text>uridine + phosphate = alpha-D-ribose 1-phosphate + uracil</text>
        <dbReference type="Rhea" id="RHEA:24388"/>
        <dbReference type="ChEBI" id="CHEBI:16704"/>
        <dbReference type="ChEBI" id="CHEBI:17568"/>
        <dbReference type="ChEBI" id="CHEBI:43474"/>
        <dbReference type="ChEBI" id="CHEBI:57720"/>
        <dbReference type="EC" id="2.4.2.3"/>
    </reaction>
</comment>
<evidence type="ECO:0000313" key="11">
    <source>
        <dbReference type="Proteomes" id="UP000184204"/>
    </source>
</evidence>
<dbReference type="KEGG" id="cpro:CPRO_15080"/>
<dbReference type="Gene3D" id="3.40.50.1580">
    <property type="entry name" value="Nucleoside phosphorylase domain"/>
    <property type="match status" value="1"/>
</dbReference>
<dbReference type="Proteomes" id="UP000068026">
    <property type="component" value="Chromosome"/>
</dbReference>
<dbReference type="GO" id="GO:0004850">
    <property type="term" value="F:uridine phosphorylase activity"/>
    <property type="evidence" value="ECO:0007669"/>
    <property type="project" value="UniProtKB-EC"/>
</dbReference>
<evidence type="ECO:0000313" key="8">
    <source>
        <dbReference type="EMBL" id="AMJ41101.1"/>
    </source>
</evidence>
<reference evidence="11" key="3">
    <citation type="submission" date="2016-11" db="EMBL/GenBank/DDBJ databases">
        <authorList>
            <person name="Jaros S."/>
            <person name="Januszkiewicz K."/>
            <person name="Wedrychowicz H."/>
        </authorList>
    </citation>
    <scope>NUCLEOTIDE SEQUENCE [LARGE SCALE GENOMIC DNA]</scope>
    <source>
        <strain evidence="11">DSM 1682</strain>
    </source>
</reference>
<dbReference type="InterPro" id="IPR035994">
    <property type="entry name" value="Nucleoside_phosphorylase_sf"/>
</dbReference>
<comment type="similarity">
    <text evidence="1">Belongs to the PNP/UDP phosphorylase family.</text>
</comment>
<proteinExistence type="inferred from homology"/>
<dbReference type="GO" id="GO:0009164">
    <property type="term" value="P:nucleoside catabolic process"/>
    <property type="evidence" value="ECO:0007669"/>
    <property type="project" value="UniProtKB-ARBA"/>
</dbReference>
<accession>A0A0X1U844</accession>
<dbReference type="GO" id="GO:0005829">
    <property type="term" value="C:cytosol"/>
    <property type="evidence" value="ECO:0007669"/>
    <property type="project" value="TreeGrafter"/>
</dbReference>
<feature type="domain" description="Nucleoside phosphorylase" evidence="7">
    <location>
        <begin position="17"/>
        <end position="200"/>
    </location>
</feature>
<evidence type="ECO:0000259" key="7">
    <source>
        <dbReference type="Pfam" id="PF01048"/>
    </source>
</evidence>
<evidence type="ECO:0000313" key="9">
    <source>
        <dbReference type="EMBL" id="SHE63560.1"/>
    </source>
</evidence>
<dbReference type="SUPFAM" id="SSF53167">
    <property type="entry name" value="Purine and uridine phosphorylases"/>
    <property type="match status" value="1"/>
</dbReference>
<dbReference type="PROSITE" id="PS01232">
    <property type="entry name" value="PNP_UDP_1"/>
    <property type="match status" value="1"/>
</dbReference>
<evidence type="ECO:0000256" key="6">
    <source>
        <dbReference type="ARBA" id="ARBA00048447"/>
    </source>
</evidence>
<evidence type="ECO:0000313" key="10">
    <source>
        <dbReference type="Proteomes" id="UP000068026"/>
    </source>
</evidence>
<dbReference type="InterPro" id="IPR018016">
    <property type="entry name" value="Nucleoside_phosphorylase_CS"/>
</dbReference>